<protein>
    <submittedName>
        <fullName evidence="1">Unannotated protein</fullName>
    </submittedName>
</protein>
<dbReference type="EMBL" id="CAEZZG010000005">
    <property type="protein sequence ID" value="CAB4751641.1"/>
    <property type="molecule type" value="Genomic_DNA"/>
</dbReference>
<proteinExistence type="predicted"/>
<gene>
    <name evidence="1" type="ORF">UFOPK2844_00461</name>
</gene>
<reference evidence="1" key="1">
    <citation type="submission" date="2020-05" db="EMBL/GenBank/DDBJ databases">
        <authorList>
            <person name="Chiriac C."/>
            <person name="Salcher M."/>
            <person name="Ghai R."/>
            <person name="Kavagutti S V."/>
        </authorList>
    </citation>
    <scope>NUCLEOTIDE SEQUENCE</scope>
</reference>
<accession>A0A6J6TVM8</accession>
<evidence type="ECO:0000313" key="1">
    <source>
        <dbReference type="EMBL" id="CAB4751641.1"/>
    </source>
</evidence>
<sequence length="361" mass="37866">MSLLEFNSPNKKTASKGKQTRLIVGIAALAATVAIGSTLAASINLNSGTPVEFGQGVAQTTACDNDIVLTPYSAFVNSVGEGSFSLSAISLSGIDSSVGKCANKDFIIKAYDETSGSPLMLFDSVNSITVTDTGSEFTIPTTSGLSISTIDDSSFKLFISSSHTPIGAENVYRFTIESQEHVAEASYTRYELGETGPGGGRVFYYSSGGFNEVGAPCSPVCHYLEWAPNTWNGGVADPQMLGNPDNTNSSGATGTALGTGLSNTNAQLTDSTPYLADNAGPAFTARPYLGSALTDWFLPSKDELSLMYNSAELGNGGFRSDFYFSSTEASDTNVWYVSFISGNPLSDNKGGYASVRPIRAF</sequence>
<name>A0A6J6TVM8_9ZZZZ</name>
<organism evidence="1">
    <name type="scientific">freshwater metagenome</name>
    <dbReference type="NCBI Taxonomy" id="449393"/>
    <lineage>
        <taxon>unclassified sequences</taxon>
        <taxon>metagenomes</taxon>
        <taxon>ecological metagenomes</taxon>
    </lineage>
</organism>
<dbReference type="AlphaFoldDB" id="A0A6J6TVM8"/>